<dbReference type="EMBL" id="JBHSNS010000001">
    <property type="protein sequence ID" value="MFC5727762.1"/>
    <property type="molecule type" value="Genomic_DNA"/>
</dbReference>
<gene>
    <name evidence="1" type="ORF">ACFPQB_02450</name>
</gene>
<evidence type="ECO:0008006" key="3">
    <source>
        <dbReference type="Google" id="ProtNLM"/>
    </source>
</evidence>
<comment type="caution">
    <text evidence="1">The sequence shown here is derived from an EMBL/GenBank/DDBJ whole genome shotgun (WGS) entry which is preliminary data.</text>
</comment>
<dbReference type="RefSeq" id="WP_136434365.1">
    <property type="nucleotide sequence ID" value="NZ_JBHSNS010000001.1"/>
</dbReference>
<keyword evidence="2" id="KW-1185">Reference proteome</keyword>
<evidence type="ECO:0000313" key="1">
    <source>
        <dbReference type="EMBL" id="MFC5727762.1"/>
    </source>
</evidence>
<name>A0ABW0ZCH4_9ACTN</name>
<evidence type="ECO:0000313" key="2">
    <source>
        <dbReference type="Proteomes" id="UP001596072"/>
    </source>
</evidence>
<sequence length="196" mass="21743">MTRRSTFTELLDLAEGRLERDHAQRVADEIALDDEAALTFAWIEDFLHDARRMPLQEPPPELRARLRDLFAGHHTQQDDSWSDASLLHDTRKQAAGVRSAGVHDSVHLAFDSEGGRFVVEVRPAGTGAVDVVGLVLLNDGSAGTDLTFLEAGVVRRVARAERDGRFEATGVPETVDELRLTTGAVRVRTRLDLRQR</sequence>
<protein>
    <recommendedName>
        <fullName evidence="3">DUF1707 domain-containing protein</fullName>
    </recommendedName>
</protein>
<proteinExistence type="predicted"/>
<organism evidence="1 2">
    <name type="scientific">Nocardioides vastitatis</name>
    <dbReference type="NCBI Taxonomy" id="2568655"/>
    <lineage>
        <taxon>Bacteria</taxon>
        <taxon>Bacillati</taxon>
        <taxon>Actinomycetota</taxon>
        <taxon>Actinomycetes</taxon>
        <taxon>Propionibacteriales</taxon>
        <taxon>Nocardioidaceae</taxon>
        <taxon>Nocardioides</taxon>
    </lineage>
</organism>
<accession>A0ABW0ZCH4</accession>
<dbReference type="Proteomes" id="UP001596072">
    <property type="component" value="Unassembled WGS sequence"/>
</dbReference>
<reference evidence="2" key="1">
    <citation type="journal article" date="2019" name="Int. J. Syst. Evol. Microbiol.">
        <title>The Global Catalogue of Microorganisms (GCM) 10K type strain sequencing project: providing services to taxonomists for standard genome sequencing and annotation.</title>
        <authorList>
            <consortium name="The Broad Institute Genomics Platform"/>
            <consortium name="The Broad Institute Genome Sequencing Center for Infectious Disease"/>
            <person name="Wu L."/>
            <person name="Ma J."/>
        </authorList>
    </citation>
    <scope>NUCLEOTIDE SEQUENCE [LARGE SCALE GENOMIC DNA]</scope>
    <source>
        <strain evidence="2">YIM 94188</strain>
    </source>
</reference>